<reference evidence="2" key="1">
    <citation type="journal article" date="2019" name="Int. J. Syst. Evol. Microbiol.">
        <title>The Global Catalogue of Microorganisms (GCM) 10K type strain sequencing project: providing services to taxonomists for standard genome sequencing and annotation.</title>
        <authorList>
            <consortium name="The Broad Institute Genomics Platform"/>
            <consortium name="The Broad Institute Genome Sequencing Center for Infectious Disease"/>
            <person name="Wu L."/>
            <person name="Ma J."/>
        </authorList>
    </citation>
    <scope>NUCLEOTIDE SEQUENCE [LARGE SCALE GENOMIC DNA]</scope>
    <source>
        <strain evidence="2">CCUG 55995</strain>
    </source>
</reference>
<keyword evidence="2" id="KW-1185">Reference proteome</keyword>
<sequence length="267" mass="30115">MTHQHVEEDLRSFNAKYRPQLQALADLLQARGVCRLHYGVDYVNDDGDAAEYAVYEYADGRSIEQGAWPGELEYNVFVYGVRYCQPYTFDVSSATLLHDTQGGQIDTEENVIRAYHTPGRRLLLEEEAEGNEQAGDLVIFNATCGQELQELADELSAQGVQVLHFGIDALTRKGLVYYLLSDWCVVERDGQEEVLQCLPALTSRDDLWHDLPWFGAFSLDIRTAQVVEDLQGGSVEVHPNETRAFHTEAQRQALMEKSASRARSSRP</sequence>
<organism evidence="1 2">
    <name type="scientific">Deinococcus hohokamensis</name>
    <dbReference type="NCBI Taxonomy" id="309883"/>
    <lineage>
        <taxon>Bacteria</taxon>
        <taxon>Thermotogati</taxon>
        <taxon>Deinococcota</taxon>
        <taxon>Deinococci</taxon>
        <taxon>Deinococcales</taxon>
        <taxon>Deinococcaceae</taxon>
        <taxon>Deinococcus</taxon>
    </lineage>
</organism>
<name>A0ABV9I6F2_9DEIO</name>
<comment type="caution">
    <text evidence="1">The sequence shown here is derived from an EMBL/GenBank/DDBJ whole genome shotgun (WGS) entry which is preliminary data.</text>
</comment>
<dbReference type="RefSeq" id="WP_380060797.1">
    <property type="nucleotide sequence ID" value="NZ_JBHSEI010000002.1"/>
</dbReference>
<protein>
    <submittedName>
        <fullName evidence="1">Uncharacterized protein</fullName>
    </submittedName>
</protein>
<evidence type="ECO:0000313" key="1">
    <source>
        <dbReference type="EMBL" id="MFC4637764.1"/>
    </source>
</evidence>
<gene>
    <name evidence="1" type="ORF">ACFO0D_05360</name>
</gene>
<accession>A0ABV9I6F2</accession>
<dbReference type="Proteomes" id="UP001595952">
    <property type="component" value="Unassembled WGS sequence"/>
</dbReference>
<proteinExistence type="predicted"/>
<evidence type="ECO:0000313" key="2">
    <source>
        <dbReference type="Proteomes" id="UP001595952"/>
    </source>
</evidence>
<dbReference type="EMBL" id="JBHSEI010000002">
    <property type="protein sequence ID" value="MFC4637764.1"/>
    <property type="molecule type" value="Genomic_DNA"/>
</dbReference>